<keyword evidence="4" id="KW-1185">Reference proteome</keyword>
<feature type="region of interest" description="Disordered" evidence="1">
    <location>
        <begin position="174"/>
        <end position="334"/>
    </location>
</feature>
<name>A0ABN8PGT9_9CNID</name>
<sequence>MVRRLQRQLLFLRSVLREADQQVRRERLQHANADQVNAISELVMNTLKGNVTVSPRLLDQLRPHKQALRDMARRKHSIKRRRQVMMTQTGAGMWHALDRVHGPYQKKYVVSPADMERLVDHYKGALMENSRLNHAARLAAKQHVLLASPNIPPATKKIRVKALGPAVRRATRRVRTMSLPGAGGAAAGADDDGDEFAQGPMETFLKTLIKSSTPPPKATPKGKPKVPPKPKFSTKTPKTPISVPLPDDDWEEELAEPIPSTSKSKGSATLSKGKSPLSVSRPPLTVKKPSRFGQAAKEGKKLAKEKRCSGNCMARTTRRRRRRTSRRGRRRRMVGRGLDVQKWLGKTGIEFHWPGYQYMGPGTHLEKRLKRGDPGINRLDRISKQHDIDYSRARNLQDKWNADDKMIRAITNLPGKKTWTEAFVKKIMQAKRKLKL</sequence>
<organism evidence="3 4">
    <name type="scientific">Porites lobata</name>
    <dbReference type="NCBI Taxonomy" id="104759"/>
    <lineage>
        <taxon>Eukaryota</taxon>
        <taxon>Metazoa</taxon>
        <taxon>Cnidaria</taxon>
        <taxon>Anthozoa</taxon>
        <taxon>Hexacorallia</taxon>
        <taxon>Scleractinia</taxon>
        <taxon>Fungiina</taxon>
        <taxon>Poritidae</taxon>
        <taxon>Porites</taxon>
    </lineage>
</organism>
<dbReference type="Proteomes" id="UP001159405">
    <property type="component" value="Unassembled WGS sequence"/>
</dbReference>
<proteinExistence type="predicted"/>
<accession>A0ABN8PGT9</accession>
<feature type="compositionally biased region" description="Low complexity" evidence="1">
    <location>
        <begin position="231"/>
        <end position="240"/>
    </location>
</feature>
<feature type="compositionally biased region" description="Basic residues" evidence="1">
    <location>
        <begin position="316"/>
        <end position="334"/>
    </location>
</feature>
<dbReference type="EMBL" id="CALNXK010000071">
    <property type="protein sequence ID" value="CAH3143491.1"/>
    <property type="molecule type" value="Genomic_DNA"/>
</dbReference>
<feature type="compositionally biased region" description="Polar residues" evidence="1">
    <location>
        <begin position="259"/>
        <end position="272"/>
    </location>
</feature>
<dbReference type="InterPro" id="IPR013607">
    <property type="entry name" value="Phospholipase_A2-like"/>
</dbReference>
<dbReference type="Pfam" id="PF08398">
    <property type="entry name" value="Phospholip_A2_4"/>
    <property type="match status" value="1"/>
</dbReference>
<protein>
    <recommendedName>
        <fullName evidence="2">Phospholipase A2-like domain-containing protein</fullName>
    </recommendedName>
</protein>
<reference evidence="3 4" key="1">
    <citation type="submission" date="2022-05" db="EMBL/GenBank/DDBJ databases">
        <authorList>
            <consortium name="Genoscope - CEA"/>
            <person name="William W."/>
        </authorList>
    </citation>
    <scope>NUCLEOTIDE SEQUENCE [LARGE SCALE GENOMIC DNA]</scope>
</reference>
<evidence type="ECO:0000256" key="1">
    <source>
        <dbReference type="SAM" id="MobiDB-lite"/>
    </source>
</evidence>
<evidence type="ECO:0000259" key="2">
    <source>
        <dbReference type="Pfam" id="PF08398"/>
    </source>
</evidence>
<feature type="compositionally biased region" description="Basic and acidic residues" evidence="1">
    <location>
        <begin position="297"/>
        <end position="308"/>
    </location>
</feature>
<feature type="compositionally biased region" description="Acidic residues" evidence="1">
    <location>
        <begin position="246"/>
        <end position="255"/>
    </location>
</feature>
<evidence type="ECO:0000313" key="3">
    <source>
        <dbReference type="EMBL" id="CAH3143491.1"/>
    </source>
</evidence>
<feature type="domain" description="Phospholipase A2-like" evidence="2">
    <location>
        <begin position="350"/>
        <end position="431"/>
    </location>
</feature>
<gene>
    <name evidence="3" type="ORF">PLOB_00043443</name>
</gene>
<evidence type="ECO:0000313" key="4">
    <source>
        <dbReference type="Proteomes" id="UP001159405"/>
    </source>
</evidence>
<comment type="caution">
    <text evidence="3">The sequence shown here is derived from an EMBL/GenBank/DDBJ whole genome shotgun (WGS) entry which is preliminary data.</text>
</comment>